<dbReference type="AlphaFoldDB" id="A0A7J6MSH0"/>
<organism evidence="6 7">
    <name type="scientific">Perkinsus olseni</name>
    <name type="common">Perkinsus atlanticus</name>
    <dbReference type="NCBI Taxonomy" id="32597"/>
    <lineage>
        <taxon>Eukaryota</taxon>
        <taxon>Sar</taxon>
        <taxon>Alveolata</taxon>
        <taxon>Perkinsozoa</taxon>
        <taxon>Perkinsea</taxon>
        <taxon>Perkinsida</taxon>
        <taxon>Perkinsidae</taxon>
        <taxon>Perkinsus</taxon>
    </lineage>
</organism>
<dbReference type="EMBL" id="JABANN010000033">
    <property type="protein sequence ID" value="KAF4674257.1"/>
    <property type="molecule type" value="Genomic_DNA"/>
</dbReference>
<keyword evidence="3 5" id="KW-1133">Transmembrane helix</keyword>
<evidence type="ECO:0000256" key="4">
    <source>
        <dbReference type="ARBA" id="ARBA00023136"/>
    </source>
</evidence>
<evidence type="ECO:0000313" key="6">
    <source>
        <dbReference type="EMBL" id="KAF4674257.1"/>
    </source>
</evidence>
<feature type="transmembrane region" description="Helical" evidence="5">
    <location>
        <begin position="129"/>
        <end position="154"/>
    </location>
</feature>
<name>A0A7J6MSH0_PEROL</name>
<dbReference type="Pfam" id="PF01925">
    <property type="entry name" value="TauE"/>
    <property type="match status" value="1"/>
</dbReference>
<protein>
    <submittedName>
        <fullName evidence="6">Uncharacterized protein</fullName>
    </submittedName>
</protein>
<proteinExistence type="predicted"/>
<evidence type="ECO:0000256" key="2">
    <source>
        <dbReference type="ARBA" id="ARBA00022692"/>
    </source>
</evidence>
<feature type="transmembrane region" description="Helical" evidence="5">
    <location>
        <begin position="21"/>
        <end position="43"/>
    </location>
</feature>
<feature type="transmembrane region" description="Helical" evidence="5">
    <location>
        <begin position="63"/>
        <end position="82"/>
    </location>
</feature>
<gene>
    <name evidence="6" type="ORF">FOL46_005432</name>
</gene>
<evidence type="ECO:0000313" key="7">
    <source>
        <dbReference type="Proteomes" id="UP000572268"/>
    </source>
</evidence>
<reference evidence="6 7" key="1">
    <citation type="submission" date="2020-04" db="EMBL/GenBank/DDBJ databases">
        <title>Perkinsus olseni comparative genomics.</title>
        <authorList>
            <person name="Bogema D.R."/>
        </authorList>
    </citation>
    <scope>NUCLEOTIDE SEQUENCE [LARGE SCALE GENOMIC DNA]</scope>
    <source>
        <strain evidence="6">ATCC PRA-31</strain>
    </source>
</reference>
<evidence type="ECO:0000256" key="5">
    <source>
        <dbReference type="SAM" id="Phobius"/>
    </source>
</evidence>
<comment type="caution">
    <text evidence="6">The sequence shown here is derived from an EMBL/GenBank/DDBJ whole genome shotgun (WGS) entry which is preliminary data.</text>
</comment>
<dbReference type="GO" id="GO:0016020">
    <property type="term" value="C:membrane"/>
    <property type="evidence" value="ECO:0007669"/>
    <property type="project" value="UniProtKB-SubCell"/>
</dbReference>
<dbReference type="Proteomes" id="UP000572268">
    <property type="component" value="Unassembled WGS sequence"/>
</dbReference>
<feature type="transmembrane region" description="Helical" evidence="5">
    <location>
        <begin position="89"/>
        <end position="109"/>
    </location>
</feature>
<evidence type="ECO:0000256" key="1">
    <source>
        <dbReference type="ARBA" id="ARBA00004141"/>
    </source>
</evidence>
<accession>A0A7J6MSH0</accession>
<evidence type="ECO:0000256" key="3">
    <source>
        <dbReference type="ARBA" id="ARBA00022989"/>
    </source>
</evidence>
<dbReference type="InterPro" id="IPR002781">
    <property type="entry name" value="TM_pro_TauE-like"/>
</dbReference>
<keyword evidence="4 5" id="KW-0472">Membrane</keyword>
<sequence>MPGLVVLVAKSPDMIKLAVKLSGALLCIGFIAAMVGQGGGSLMTPLLLYMDLNPQQASATGSVVMLITSSSLALSFGLGGFLPAASDMWIAVLPFVGAFVCWCVTKQSTALLGDVLLTRLVLWSRRLSLFALLLATLAMTGAMVIFTTGIVQVLSAYKRGKSPLHFGSIC</sequence>
<comment type="subcellular location">
    <subcellularLocation>
        <location evidence="1">Membrane</location>
        <topology evidence="1">Multi-pass membrane protein</topology>
    </subcellularLocation>
</comment>
<keyword evidence="2 5" id="KW-0812">Transmembrane</keyword>